<dbReference type="Pfam" id="PF02336">
    <property type="entry name" value="Denso_VP4"/>
    <property type="match status" value="1"/>
</dbReference>
<dbReference type="GO" id="GO:0005198">
    <property type="term" value="F:structural molecule activity"/>
    <property type="evidence" value="ECO:0007669"/>
    <property type="project" value="InterPro"/>
</dbReference>
<protein>
    <submittedName>
        <fullName evidence="2">Capsid protein</fullName>
    </submittedName>
</protein>
<reference evidence="2" key="1">
    <citation type="submission" date="2020-01" db="EMBL/GenBank/DDBJ databases">
        <title>Viral genomes from wild and zoo birds in China.</title>
        <authorList>
            <person name="Dai Z."/>
            <person name="Shan L.T."/>
            <person name="Yang X.S."/>
        </authorList>
    </citation>
    <scope>NUCLEOTIDE SEQUENCE</scope>
    <source>
        <strain evidence="2">Rtr168par1</strain>
    </source>
</reference>
<feature type="compositionally biased region" description="Low complexity" evidence="1">
    <location>
        <begin position="105"/>
        <end position="116"/>
    </location>
</feature>
<dbReference type="SUPFAM" id="SSF88645">
    <property type="entry name" value="ssDNA viruses"/>
    <property type="match status" value="1"/>
</dbReference>
<feature type="compositionally biased region" description="Polar residues" evidence="1">
    <location>
        <begin position="64"/>
        <end position="75"/>
    </location>
</feature>
<name>A0A7D3QIN7_9VIRU</name>
<accession>A0A7D3QIN7</accession>
<sequence length="615" mass="67107">MAPTRRGARGKVDKPKTHAGHDQYRKTLQSLSTQYKVDKLNTGGVLPWSQYLKSNWKTHWQLTNESGLRSTSAPQQVERPPPEKRGEAGPSGARDSGAQKRTADDAGLPDDPLASDLADDTFDPAMSAMDLDGVEEIANPSEGASAGGGLSGRSGAAAGGRSGKAVAQGGIIGIPRTPKTEYYTKSYRKSWVFFSYGYKHTILTANNNNYFCTPLCLVPVDCLAFYMDDAEFSLLHGRAVVVEVRATVVPLGCRMNFQVNATKAGWATSEFVAIGQSTVGLNLAMPLENRSYTPDSTKPMQPIASSEISTTTLDDKLYGGRNGTGMAQMIPRHLNIYATPIIASSDNSETGNLVNKRFNDIYGAPKFDQYVERWLVNSCVGNPVLEYSYKPKQGYITDTYNTLAPNVEPNTPNGTDWKWPAYITASEGSSSILSPQLNQESTAAVQGGASDKTDALSVKYQNNLKSIRYQTIETYEMYDWSSGTPHGNVQPQVHVGLTAVPAINPANDAVDFQNTSIYWSVQVEAVVHHYQNSCFHYGPIATYANKYYSNQIGSQGTKTYQTGLAINHHANVNSYLDLLQATEGDADPFIRPMSAPGSQYVPVSTRQRTATRFRE</sequence>
<feature type="compositionally biased region" description="Basic and acidic residues" evidence="1">
    <location>
        <begin position="10"/>
        <end position="25"/>
    </location>
</feature>
<feature type="region of interest" description="Disordered" evidence="1">
    <location>
        <begin position="64"/>
        <end position="120"/>
    </location>
</feature>
<evidence type="ECO:0000313" key="2">
    <source>
        <dbReference type="EMBL" id="QKE54957.1"/>
    </source>
</evidence>
<evidence type="ECO:0000256" key="1">
    <source>
        <dbReference type="SAM" id="MobiDB-lite"/>
    </source>
</evidence>
<dbReference type="InterPro" id="IPR016184">
    <property type="entry name" value="Capsid/spike_ssDNA_virus"/>
</dbReference>
<organism evidence="2">
    <name type="scientific">Parvoviridae sp</name>
    <dbReference type="NCBI Taxonomy" id="1940570"/>
    <lineage>
        <taxon>Viruses</taxon>
        <taxon>Monodnaviria</taxon>
        <taxon>Shotokuvirae</taxon>
        <taxon>Cossaviricota</taxon>
        <taxon>Quintoviricetes</taxon>
        <taxon>Piccovirales</taxon>
        <taxon>Parvoviridae</taxon>
    </lineage>
</organism>
<feature type="region of interest" description="Disordered" evidence="1">
    <location>
        <begin position="138"/>
        <end position="163"/>
    </location>
</feature>
<feature type="region of interest" description="Disordered" evidence="1">
    <location>
        <begin position="1"/>
        <end position="25"/>
    </location>
</feature>
<feature type="compositionally biased region" description="Gly residues" evidence="1">
    <location>
        <begin position="145"/>
        <end position="162"/>
    </location>
</feature>
<dbReference type="EMBL" id="MT138307">
    <property type="protein sequence ID" value="QKE54957.1"/>
    <property type="molecule type" value="Genomic_DNA"/>
</dbReference>
<dbReference type="InterPro" id="IPR003433">
    <property type="entry name" value="Capsid_VP4_densovirus"/>
</dbReference>
<proteinExistence type="predicted"/>